<proteinExistence type="predicted"/>
<sequence>MLNIINKEQNDQPIKKIKIANNKKREHQPRFNSTFHSTKKKRPFDASKASISKPTGNQVAEIKQISLSDFTKNIPHIHNTFDHNFS</sequence>
<dbReference type="AlphaFoldDB" id="A0A6G0W1D5"/>
<evidence type="ECO:0000313" key="3">
    <source>
        <dbReference type="Proteomes" id="UP000478052"/>
    </source>
</evidence>
<protein>
    <submittedName>
        <fullName evidence="2">Uncharacterized protein</fullName>
    </submittedName>
</protein>
<dbReference type="EMBL" id="VUJU01010050">
    <property type="protein sequence ID" value="KAF0716094.1"/>
    <property type="molecule type" value="Genomic_DNA"/>
</dbReference>
<evidence type="ECO:0000256" key="1">
    <source>
        <dbReference type="SAM" id="MobiDB-lite"/>
    </source>
</evidence>
<evidence type="ECO:0000313" key="2">
    <source>
        <dbReference type="EMBL" id="KAF0716094.1"/>
    </source>
</evidence>
<comment type="caution">
    <text evidence="2">The sequence shown here is derived from an EMBL/GenBank/DDBJ whole genome shotgun (WGS) entry which is preliminary data.</text>
</comment>
<organism evidence="2 3">
    <name type="scientific">Aphis craccivora</name>
    <name type="common">Cowpea aphid</name>
    <dbReference type="NCBI Taxonomy" id="307492"/>
    <lineage>
        <taxon>Eukaryota</taxon>
        <taxon>Metazoa</taxon>
        <taxon>Ecdysozoa</taxon>
        <taxon>Arthropoda</taxon>
        <taxon>Hexapoda</taxon>
        <taxon>Insecta</taxon>
        <taxon>Pterygota</taxon>
        <taxon>Neoptera</taxon>
        <taxon>Paraneoptera</taxon>
        <taxon>Hemiptera</taxon>
        <taxon>Sternorrhyncha</taxon>
        <taxon>Aphidomorpha</taxon>
        <taxon>Aphidoidea</taxon>
        <taxon>Aphididae</taxon>
        <taxon>Aphidini</taxon>
        <taxon>Aphis</taxon>
        <taxon>Aphis</taxon>
    </lineage>
</organism>
<gene>
    <name evidence="2" type="ORF">FWK35_00030818</name>
</gene>
<name>A0A6G0W1D5_APHCR</name>
<accession>A0A6G0W1D5</accession>
<feature type="region of interest" description="Disordered" evidence="1">
    <location>
        <begin position="1"/>
        <end position="57"/>
    </location>
</feature>
<feature type="compositionally biased region" description="Basic residues" evidence="1">
    <location>
        <begin position="15"/>
        <end position="27"/>
    </location>
</feature>
<dbReference type="Proteomes" id="UP000478052">
    <property type="component" value="Unassembled WGS sequence"/>
</dbReference>
<keyword evidence="3" id="KW-1185">Reference proteome</keyword>
<reference evidence="2 3" key="1">
    <citation type="submission" date="2019-08" db="EMBL/GenBank/DDBJ databases">
        <title>Whole genome of Aphis craccivora.</title>
        <authorList>
            <person name="Voronova N.V."/>
            <person name="Shulinski R.S."/>
            <person name="Bandarenka Y.V."/>
            <person name="Zhorov D.G."/>
            <person name="Warner D."/>
        </authorList>
    </citation>
    <scope>NUCLEOTIDE SEQUENCE [LARGE SCALE GENOMIC DNA]</scope>
    <source>
        <strain evidence="2">180601</strain>
        <tissue evidence="2">Whole Body</tissue>
    </source>
</reference>